<dbReference type="PANTHER" id="PTHR21064:SF6">
    <property type="entry name" value="AMINOGLYCOSIDE PHOSPHOTRANSFERASE DOMAIN-CONTAINING PROTEIN"/>
    <property type="match status" value="1"/>
</dbReference>
<dbReference type="HOGENOM" id="CLU_044821_1_0_9"/>
<dbReference type="Gene3D" id="3.90.1200.10">
    <property type="match status" value="1"/>
</dbReference>
<name>A0A0B5AMJ2_9BACL</name>
<dbReference type="BioCyc" id="JESP1508404:G14D9-9772-MONOMER"/>
<dbReference type="SUPFAM" id="SSF56112">
    <property type="entry name" value="Protein kinase-like (PK-like)"/>
    <property type="match status" value="1"/>
</dbReference>
<dbReference type="InterPro" id="IPR050249">
    <property type="entry name" value="Pseudomonas-type_ThrB"/>
</dbReference>
<gene>
    <name evidence="3" type="ORF">JMA_05550</name>
</gene>
<dbReference type="InterPro" id="IPR011009">
    <property type="entry name" value="Kinase-like_dom_sf"/>
</dbReference>
<evidence type="ECO:0000259" key="2">
    <source>
        <dbReference type="Pfam" id="PF01636"/>
    </source>
</evidence>
<dbReference type="Pfam" id="PF01636">
    <property type="entry name" value="APH"/>
    <property type="match status" value="1"/>
</dbReference>
<dbReference type="KEGG" id="jeo:JMA_05550"/>
<evidence type="ECO:0000313" key="4">
    <source>
        <dbReference type="Proteomes" id="UP000031449"/>
    </source>
</evidence>
<comment type="similarity">
    <text evidence="1">Belongs to the pseudomonas-type ThrB family.</text>
</comment>
<evidence type="ECO:0000256" key="1">
    <source>
        <dbReference type="ARBA" id="ARBA00038240"/>
    </source>
</evidence>
<proteinExistence type="inferred from homology"/>
<dbReference type="EMBL" id="CP009416">
    <property type="protein sequence ID" value="AJD89872.1"/>
    <property type="molecule type" value="Genomic_DNA"/>
</dbReference>
<keyword evidence="4" id="KW-1185">Reference proteome</keyword>
<dbReference type="STRING" id="1508404.JMA_05550"/>
<protein>
    <recommendedName>
        <fullName evidence="2">Aminoglycoside phosphotransferase domain-containing protein</fullName>
    </recommendedName>
</protein>
<dbReference type="PANTHER" id="PTHR21064">
    <property type="entry name" value="AMINOGLYCOSIDE PHOSPHOTRANSFERASE DOMAIN-CONTAINING PROTEIN-RELATED"/>
    <property type="match status" value="1"/>
</dbReference>
<reference evidence="3 4" key="1">
    <citation type="submission" date="2014-08" db="EMBL/GenBank/DDBJ databases">
        <title>Complete genome of a marine bacteria Jeotgalibacillus malaysiensis.</title>
        <authorList>
            <person name="Yaakop A.S."/>
            <person name="Chan K.-G."/>
            <person name="Goh K.M."/>
        </authorList>
    </citation>
    <scope>NUCLEOTIDE SEQUENCE [LARGE SCALE GENOMIC DNA]</scope>
    <source>
        <strain evidence="3 4">D5</strain>
    </source>
</reference>
<organism evidence="3 4">
    <name type="scientific">Jeotgalibacillus malaysiensis</name>
    <dbReference type="NCBI Taxonomy" id="1508404"/>
    <lineage>
        <taxon>Bacteria</taxon>
        <taxon>Bacillati</taxon>
        <taxon>Bacillota</taxon>
        <taxon>Bacilli</taxon>
        <taxon>Bacillales</taxon>
        <taxon>Caryophanaceae</taxon>
        <taxon>Jeotgalibacillus</taxon>
    </lineage>
</organism>
<dbReference type="GO" id="GO:0009088">
    <property type="term" value="P:threonine biosynthetic process"/>
    <property type="evidence" value="ECO:0007669"/>
    <property type="project" value="TreeGrafter"/>
</dbReference>
<sequence length="338" mass="39528">MEQSVERLFSQQLLSEAASRFSADANQAKNLNGFENYVYEVYKNGNPYVLRLTHSSHRTKLQVESELIWINDLHSRGINVSLVNQSVNGNLVEAIEAEDTYFYACLFNKAPGASVKLDDPFFDVPLFEKWGEITGELHSAAKDFDTSKINRPHWYEDDLIELERYLPEQDRKIIGGNRELVGQIKELPNHKNVYGLIHSDIHMGNFFVHKGEIHLFDFDDTMYFHYISDIAIPLYYMTLWKNRELPLEERSRQGEVFLKAFLTGYARKSVIEQEWIERLPMFLKMRDYTLYGVFHKQVDLEKASERERALVKSLRERLISGEPIVELDYAEIFNGVNR</sequence>
<evidence type="ECO:0000313" key="3">
    <source>
        <dbReference type="EMBL" id="AJD89872.1"/>
    </source>
</evidence>
<accession>A0A0B5AMJ2</accession>
<dbReference type="InterPro" id="IPR002575">
    <property type="entry name" value="Aminoglycoside_PTrfase"/>
</dbReference>
<dbReference type="GO" id="GO:0004413">
    <property type="term" value="F:homoserine kinase activity"/>
    <property type="evidence" value="ECO:0007669"/>
    <property type="project" value="TreeGrafter"/>
</dbReference>
<dbReference type="OrthoDB" id="4030632at2"/>
<feature type="domain" description="Aminoglycoside phosphotransferase" evidence="2">
    <location>
        <begin position="32"/>
        <end position="265"/>
    </location>
</feature>
<dbReference type="AlphaFoldDB" id="A0A0B5AMJ2"/>
<dbReference type="Proteomes" id="UP000031449">
    <property type="component" value="Chromosome"/>
</dbReference>